<dbReference type="Gene3D" id="1.10.8.60">
    <property type="match status" value="1"/>
</dbReference>
<protein>
    <submittedName>
        <fullName evidence="9">PEP-CTERM-box response regulator transcription factor</fullName>
    </submittedName>
</protein>
<dbReference type="SMART" id="SM00448">
    <property type="entry name" value="REC"/>
    <property type="match status" value="1"/>
</dbReference>
<dbReference type="PROSITE" id="PS50045">
    <property type="entry name" value="SIGMA54_INTERACT_4"/>
    <property type="match status" value="1"/>
</dbReference>
<dbReference type="PROSITE" id="PS50110">
    <property type="entry name" value="RESPONSE_REGULATORY"/>
    <property type="match status" value="1"/>
</dbReference>
<organism evidence="9 10">
    <name type="scientific">Steroidobacter flavus</name>
    <dbReference type="NCBI Taxonomy" id="1842136"/>
    <lineage>
        <taxon>Bacteria</taxon>
        <taxon>Pseudomonadati</taxon>
        <taxon>Pseudomonadota</taxon>
        <taxon>Gammaproteobacteria</taxon>
        <taxon>Steroidobacterales</taxon>
        <taxon>Steroidobacteraceae</taxon>
        <taxon>Steroidobacter</taxon>
    </lineage>
</organism>
<dbReference type="SUPFAM" id="SSF52172">
    <property type="entry name" value="CheY-like"/>
    <property type="match status" value="1"/>
</dbReference>
<dbReference type="PROSITE" id="PS00688">
    <property type="entry name" value="SIGMA54_INTERACT_3"/>
    <property type="match status" value="1"/>
</dbReference>
<evidence type="ECO:0000256" key="3">
    <source>
        <dbReference type="ARBA" id="ARBA00023015"/>
    </source>
</evidence>
<dbReference type="CDD" id="cd00009">
    <property type="entry name" value="AAA"/>
    <property type="match status" value="1"/>
</dbReference>
<evidence type="ECO:0000259" key="7">
    <source>
        <dbReference type="PROSITE" id="PS50045"/>
    </source>
</evidence>
<dbReference type="SUPFAM" id="SSF46689">
    <property type="entry name" value="Homeodomain-like"/>
    <property type="match status" value="1"/>
</dbReference>
<dbReference type="Proteomes" id="UP001595904">
    <property type="component" value="Unassembled WGS sequence"/>
</dbReference>
<accession>A0ABV8T1W8</accession>
<gene>
    <name evidence="9" type="primary">prsR</name>
    <name evidence="9" type="ORF">ACFPN2_29895</name>
</gene>
<evidence type="ECO:0000256" key="5">
    <source>
        <dbReference type="ARBA" id="ARBA00023163"/>
    </source>
</evidence>
<dbReference type="RefSeq" id="WP_380603549.1">
    <property type="nucleotide sequence ID" value="NZ_JBHSDU010000015.1"/>
</dbReference>
<dbReference type="PROSITE" id="PS00676">
    <property type="entry name" value="SIGMA54_INTERACT_2"/>
    <property type="match status" value="1"/>
</dbReference>
<feature type="domain" description="Response regulatory" evidence="8">
    <location>
        <begin position="13"/>
        <end position="130"/>
    </location>
</feature>
<dbReference type="PANTHER" id="PTHR32071">
    <property type="entry name" value="TRANSCRIPTIONAL REGULATORY PROTEIN"/>
    <property type="match status" value="1"/>
</dbReference>
<dbReference type="SMART" id="SM00382">
    <property type="entry name" value="AAA"/>
    <property type="match status" value="1"/>
</dbReference>
<keyword evidence="3" id="KW-0805">Transcription regulation</keyword>
<dbReference type="InterPro" id="IPR027417">
    <property type="entry name" value="P-loop_NTPase"/>
</dbReference>
<dbReference type="Gene3D" id="1.10.10.60">
    <property type="entry name" value="Homeodomain-like"/>
    <property type="match status" value="1"/>
</dbReference>
<keyword evidence="4" id="KW-0238">DNA-binding</keyword>
<dbReference type="PROSITE" id="PS00675">
    <property type="entry name" value="SIGMA54_INTERACT_1"/>
    <property type="match status" value="1"/>
</dbReference>
<dbReference type="InterPro" id="IPR014264">
    <property type="entry name" value="PEP-CTERM_resp_reg"/>
</dbReference>
<evidence type="ECO:0000256" key="6">
    <source>
        <dbReference type="PROSITE-ProRule" id="PRU00169"/>
    </source>
</evidence>
<comment type="caution">
    <text evidence="9">The sequence shown here is derived from an EMBL/GenBank/DDBJ whole genome shotgun (WGS) entry which is preliminary data.</text>
</comment>
<dbReference type="InterPro" id="IPR011006">
    <property type="entry name" value="CheY-like_superfamily"/>
</dbReference>
<dbReference type="Pfam" id="PF00158">
    <property type="entry name" value="Sigma54_activat"/>
    <property type="match status" value="1"/>
</dbReference>
<sequence>MRRGRIVSEDKPKLLIVEDDLGLQKQLKWCFDEHEVLIAGTRAEALAQLRRFEPPVVLQDLGLPPDPEGVNEGMQTLRETLSLAPGTKVIVVTGNNDRDNAVRAVSLGAYDFYQKPVDTDVLRLIVSRAFHIHALENQNRQLQEAQFTAPFEGMIATDDAMLKVRRMIEKVAPAAVSVLILGESGTGKELIARAIHKQSGRRDGKFVAINCAAIPEQLLESELFGYEKGAFTGAVKQTIGKVELSSGGTLFLDEIGDMPLALQAKLLRFLQNHVIERVGGRQEIPVDVRVVCATNKNVKQLITEQRFREDLYFRIGEVTIDVPPLRERRGAPTVLAHAMLRKFGGMHGRPKRGFTEEATAALEAYSWPGNVRELENRVKTAMIMGEGSLLTAEDLHLKESVDGELLFNLKEVRTRAERQAIRQALSITEGNISRTSELLGVSRPTLYDLMDKYGIAH</sequence>
<evidence type="ECO:0000313" key="10">
    <source>
        <dbReference type="Proteomes" id="UP001595904"/>
    </source>
</evidence>
<keyword evidence="5" id="KW-0804">Transcription</keyword>
<feature type="modified residue" description="4-aspartylphosphate" evidence="6">
    <location>
        <position position="60"/>
    </location>
</feature>
<feature type="domain" description="Sigma-54 factor interaction" evidence="7">
    <location>
        <begin position="154"/>
        <end position="383"/>
    </location>
</feature>
<dbReference type="InterPro" id="IPR002197">
    <property type="entry name" value="HTH_Fis"/>
</dbReference>
<dbReference type="CDD" id="cd00156">
    <property type="entry name" value="REC"/>
    <property type="match status" value="1"/>
</dbReference>
<keyword evidence="2" id="KW-0067">ATP-binding</keyword>
<evidence type="ECO:0000256" key="1">
    <source>
        <dbReference type="ARBA" id="ARBA00022741"/>
    </source>
</evidence>
<dbReference type="InterPro" id="IPR009057">
    <property type="entry name" value="Homeodomain-like_sf"/>
</dbReference>
<dbReference type="NCBIfam" id="TIGR02915">
    <property type="entry name" value="PEP_resp_reg"/>
    <property type="match status" value="1"/>
</dbReference>
<keyword evidence="6" id="KW-0597">Phosphoprotein</keyword>
<dbReference type="PRINTS" id="PR01590">
    <property type="entry name" value="HTHFIS"/>
</dbReference>
<dbReference type="Gene3D" id="3.40.50.2300">
    <property type="match status" value="1"/>
</dbReference>
<dbReference type="Pfam" id="PF25601">
    <property type="entry name" value="AAA_lid_14"/>
    <property type="match status" value="1"/>
</dbReference>
<proteinExistence type="predicted"/>
<evidence type="ECO:0000259" key="8">
    <source>
        <dbReference type="PROSITE" id="PS50110"/>
    </source>
</evidence>
<dbReference type="InterPro" id="IPR025943">
    <property type="entry name" value="Sigma_54_int_dom_ATP-bd_2"/>
</dbReference>
<dbReference type="SUPFAM" id="SSF52540">
    <property type="entry name" value="P-loop containing nucleoside triphosphate hydrolases"/>
    <property type="match status" value="1"/>
</dbReference>
<dbReference type="Gene3D" id="3.40.50.300">
    <property type="entry name" value="P-loop containing nucleotide triphosphate hydrolases"/>
    <property type="match status" value="1"/>
</dbReference>
<dbReference type="InterPro" id="IPR002078">
    <property type="entry name" value="Sigma_54_int"/>
</dbReference>
<evidence type="ECO:0000256" key="2">
    <source>
        <dbReference type="ARBA" id="ARBA00022840"/>
    </source>
</evidence>
<name>A0ABV8T1W8_9GAMM</name>
<evidence type="ECO:0000313" key="9">
    <source>
        <dbReference type="EMBL" id="MFC4313330.1"/>
    </source>
</evidence>
<dbReference type="InterPro" id="IPR001789">
    <property type="entry name" value="Sig_transdc_resp-reg_receiver"/>
</dbReference>
<evidence type="ECO:0000256" key="4">
    <source>
        <dbReference type="ARBA" id="ARBA00023125"/>
    </source>
</evidence>
<dbReference type="Pfam" id="PF00072">
    <property type="entry name" value="Response_reg"/>
    <property type="match status" value="1"/>
</dbReference>
<dbReference type="InterPro" id="IPR058031">
    <property type="entry name" value="AAA_lid_NorR"/>
</dbReference>
<keyword evidence="10" id="KW-1185">Reference proteome</keyword>
<dbReference type="Pfam" id="PF02954">
    <property type="entry name" value="HTH_8"/>
    <property type="match status" value="1"/>
</dbReference>
<dbReference type="InterPro" id="IPR025944">
    <property type="entry name" value="Sigma_54_int_dom_CS"/>
</dbReference>
<keyword evidence="1" id="KW-0547">Nucleotide-binding</keyword>
<reference evidence="10" key="1">
    <citation type="journal article" date="2019" name="Int. J. Syst. Evol. Microbiol.">
        <title>The Global Catalogue of Microorganisms (GCM) 10K type strain sequencing project: providing services to taxonomists for standard genome sequencing and annotation.</title>
        <authorList>
            <consortium name="The Broad Institute Genomics Platform"/>
            <consortium name="The Broad Institute Genome Sequencing Center for Infectious Disease"/>
            <person name="Wu L."/>
            <person name="Ma J."/>
        </authorList>
    </citation>
    <scope>NUCLEOTIDE SEQUENCE [LARGE SCALE GENOMIC DNA]</scope>
    <source>
        <strain evidence="10">CGMCC 1.10759</strain>
    </source>
</reference>
<dbReference type="InterPro" id="IPR003593">
    <property type="entry name" value="AAA+_ATPase"/>
</dbReference>
<dbReference type="InterPro" id="IPR025662">
    <property type="entry name" value="Sigma_54_int_dom_ATP-bd_1"/>
</dbReference>
<dbReference type="EMBL" id="JBHSDU010000015">
    <property type="protein sequence ID" value="MFC4313330.1"/>
    <property type="molecule type" value="Genomic_DNA"/>
</dbReference>
<dbReference type="PANTHER" id="PTHR32071:SF113">
    <property type="entry name" value="ALGINATE BIOSYNTHESIS TRANSCRIPTIONAL REGULATORY PROTEIN ALGB"/>
    <property type="match status" value="1"/>
</dbReference>